<dbReference type="InterPro" id="IPR000960">
    <property type="entry name" value="Flavin_mOase"/>
</dbReference>
<dbReference type="EMBL" id="ML995976">
    <property type="protein sequence ID" value="KAF2763672.1"/>
    <property type="molecule type" value="Genomic_DNA"/>
</dbReference>
<keyword evidence="2" id="KW-0285">Flavoprotein</keyword>
<keyword evidence="7" id="KW-1185">Reference proteome</keyword>
<dbReference type="InterPro" id="IPR036188">
    <property type="entry name" value="FAD/NAD-bd_sf"/>
</dbReference>
<reference evidence="6" key="1">
    <citation type="journal article" date="2020" name="Stud. Mycol.">
        <title>101 Dothideomycetes genomes: a test case for predicting lifestyles and emergence of pathogens.</title>
        <authorList>
            <person name="Haridas S."/>
            <person name="Albert R."/>
            <person name="Binder M."/>
            <person name="Bloem J."/>
            <person name="Labutti K."/>
            <person name="Salamov A."/>
            <person name="Andreopoulos B."/>
            <person name="Baker S."/>
            <person name="Barry K."/>
            <person name="Bills G."/>
            <person name="Bluhm B."/>
            <person name="Cannon C."/>
            <person name="Castanera R."/>
            <person name="Culley D."/>
            <person name="Daum C."/>
            <person name="Ezra D."/>
            <person name="Gonzalez J."/>
            <person name="Henrissat B."/>
            <person name="Kuo A."/>
            <person name="Liang C."/>
            <person name="Lipzen A."/>
            <person name="Lutzoni F."/>
            <person name="Magnuson J."/>
            <person name="Mondo S."/>
            <person name="Nolan M."/>
            <person name="Ohm R."/>
            <person name="Pangilinan J."/>
            <person name="Park H.-J."/>
            <person name="Ramirez L."/>
            <person name="Alfaro M."/>
            <person name="Sun H."/>
            <person name="Tritt A."/>
            <person name="Yoshinaga Y."/>
            <person name="Zwiers L.-H."/>
            <person name="Turgeon B."/>
            <person name="Goodwin S."/>
            <person name="Spatafora J."/>
            <person name="Crous P."/>
            <person name="Grigoriev I."/>
        </authorList>
    </citation>
    <scope>NUCLEOTIDE SEQUENCE</scope>
    <source>
        <strain evidence="6">CBS 116005</strain>
    </source>
</reference>
<evidence type="ECO:0000256" key="1">
    <source>
        <dbReference type="ARBA" id="ARBA00009183"/>
    </source>
</evidence>
<evidence type="ECO:0000256" key="2">
    <source>
        <dbReference type="ARBA" id="ARBA00022630"/>
    </source>
</evidence>
<dbReference type="SUPFAM" id="SSF51905">
    <property type="entry name" value="FAD/NAD(P)-binding domain"/>
    <property type="match status" value="2"/>
</dbReference>
<dbReference type="Pfam" id="PF13450">
    <property type="entry name" value="NAD_binding_8"/>
    <property type="match status" value="1"/>
</dbReference>
<dbReference type="InterPro" id="IPR050346">
    <property type="entry name" value="FMO-like"/>
</dbReference>
<name>A0A6G1KTM2_9PEZI</name>
<dbReference type="Gene3D" id="3.50.50.60">
    <property type="entry name" value="FAD/NAD(P)-binding domain"/>
    <property type="match status" value="2"/>
</dbReference>
<protein>
    <submittedName>
        <fullName evidence="6">FAD/NAD(P)-binding domain-containing protein</fullName>
    </submittedName>
</protein>
<evidence type="ECO:0000256" key="4">
    <source>
        <dbReference type="ARBA" id="ARBA00022857"/>
    </source>
</evidence>
<dbReference type="OrthoDB" id="66881at2759"/>
<keyword evidence="4" id="KW-0521">NADP</keyword>
<keyword evidence="5" id="KW-0560">Oxidoreductase</keyword>
<dbReference type="PRINTS" id="PR00419">
    <property type="entry name" value="ADXRDTASE"/>
</dbReference>
<dbReference type="PANTHER" id="PTHR23023">
    <property type="entry name" value="DIMETHYLANILINE MONOOXYGENASE"/>
    <property type="match status" value="1"/>
</dbReference>
<accession>A0A6G1KTM2</accession>
<dbReference type="InterPro" id="IPR020946">
    <property type="entry name" value="Flavin_mOase-like"/>
</dbReference>
<dbReference type="GO" id="GO:0050660">
    <property type="term" value="F:flavin adenine dinucleotide binding"/>
    <property type="evidence" value="ECO:0007669"/>
    <property type="project" value="InterPro"/>
</dbReference>
<proteinExistence type="inferred from homology"/>
<dbReference type="PIRSF" id="PIRSF000332">
    <property type="entry name" value="FMO"/>
    <property type="match status" value="1"/>
</dbReference>
<organism evidence="6 7">
    <name type="scientific">Teratosphaeria nubilosa</name>
    <dbReference type="NCBI Taxonomy" id="161662"/>
    <lineage>
        <taxon>Eukaryota</taxon>
        <taxon>Fungi</taxon>
        <taxon>Dikarya</taxon>
        <taxon>Ascomycota</taxon>
        <taxon>Pezizomycotina</taxon>
        <taxon>Dothideomycetes</taxon>
        <taxon>Dothideomycetidae</taxon>
        <taxon>Mycosphaerellales</taxon>
        <taxon>Teratosphaeriaceae</taxon>
        <taxon>Teratosphaeria</taxon>
    </lineage>
</organism>
<evidence type="ECO:0000256" key="3">
    <source>
        <dbReference type="ARBA" id="ARBA00022827"/>
    </source>
</evidence>
<comment type="similarity">
    <text evidence="1">Belongs to the FMO family.</text>
</comment>
<dbReference type="GO" id="GO:0004499">
    <property type="term" value="F:N,N-dimethylaniline monooxygenase activity"/>
    <property type="evidence" value="ECO:0007669"/>
    <property type="project" value="InterPro"/>
</dbReference>
<evidence type="ECO:0000313" key="7">
    <source>
        <dbReference type="Proteomes" id="UP000799436"/>
    </source>
</evidence>
<dbReference type="AlphaFoldDB" id="A0A6G1KTM2"/>
<evidence type="ECO:0000313" key="6">
    <source>
        <dbReference type="EMBL" id="KAF2763672.1"/>
    </source>
</evidence>
<dbReference type="Pfam" id="PF00743">
    <property type="entry name" value="FMO-like"/>
    <property type="match status" value="2"/>
</dbReference>
<dbReference type="GO" id="GO:0050661">
    <property type="term" value="F:NADP binding"/>
    <property type="evidence" value="ECO:0007669"/>
    <property type="project" value="InterPro"/>
</dbReference>
<dbReference type="Proteomes" id="UP000799436">
    <property type="component" value="Unassembled WGS sequence"/>
</dbReference>
<evidence type="ECO:0000256" key="5">
    <source>
        <dbReference type="ARBA" id="ARBA00023002"/>
    </source>
</evidence>
<keyword evidence="3" id="KW-0274">FAD</keyword>
<sequence>MTVKRVAVIGAGPAGVIALDALMRERRFDLVRVFERRNGPGGCWSADGKPPPTISNIRELATRSADGPLQPPKTLPAVVPRSHQHRFSEATVYPYLETNVVAEAMQFTEEPFPTELTNLTKDLYGPQSPFRHWKAVQRYIESLVQRRGYGDLVSYDTFVENVVKNGAAWTVTLRKAGAVYDYWWQEEFDAVVVANGHYNVPFIPAVDGLELLEKSRPGSVIHSKQFRGRHMYRDRRVVVVGASVSAADIAFDLTNVAKLPVHAVVINHRANVYFGDEAFKHPNIQRQHSLVKVVGRTAHFEDGTYVEDVDHFIFGTGYTWTLPFLPSVPIRNNRVPDLYQHVVWQHDSTLLFVGAVNAGLTFKIFEWQAVYAARLLAERGTLPPLDERVRWEKERIEARGDGPKFALVYPDFEEYFETLRRLAGDGDGVGRQLPKFQREWFRDFMDGHELRKGMWKRLNVEARKRLNKDLQQTWEYARL</sequence>
<gene>
    <name evidence="6" type="ORF">EJ03DRAFT_303375</name>
</gene>